<keyword evidence="2" id="KW-1185">Reference proteome</keyword>
<dbReference type="GeneID" id="70234684"/>
<sequence>MDLEEVVTHVIDVLHDPHHVGSPVLCSHGFKKCDQFLANCCNVFGEIRQLVVAKVQQGVHYHQRLVEERVKVRVHFVETRFAKDVALDLHKQIGVLQHLQHAVQTALKRLLVRGHEMLVELGSITVQHDQVGDGVAVCV</sequence>
<dbReference type="AlphaFoldDB" id="A0A9P8PBS1"/>
<dbReference type="RefSeq" id="XP_046063376.1">
    <property type="nucleotide sequence ID" value="XM_046203617.1"/>
</dbReference>
<reference evidence="1" key="1">
    <citation type="journal article" date="2021" name="Open Biol.">
        <title>Shared evolutionary footprints suggest mitochondrial oxidative damage underlies multiple complex I losses in fungi.</title>
        <authorList>
            <person name="Schikora-Tamarit M.A."/>
            <person name="Marcet-Houben M."/>
            <person name="Nosek J."/>
            <person name="Gabaldon T."/>
        </authorList>
    </citation>
    <scope>NUCLEOTIDE SEQUENCE</scope>
    <source>
        <strain evidence="1">CBS6075</strain>
    </source>
</reference>
<name>A0A9P8PBS1_9ASCO</name>
<evidence type="ECO:0000313" key="1">
    <source>
        <dbReference type="EMBL" id="KAH3668962.1"/>
    </source>
</evidence>
<protein>
    <submittedName>
        <fullName evidence="1">Uncharacterized protein</fullName>
    </submittedName>
</protein>
<accession>A0A9P8PBS1</accession>
<dbReference type="Proteomes" id="UP000769157">
    <property type="component" value="Unassembled WGS sequence"/>
</dbReference>
<evidence type="ECO:0000313" key="2">
    <source>
        <dbReference type="Proteomes" id="UP000769157"/>
    </source>
</evidence>
<proteinExistence type="predicted"/>
<organism evidence="1 2">
    <name type="scientific">Ogataea philodendri</name>
    <dbReference type="NCBI Taxonomy" id="1378263"/>
    <lineage>
        <taxon>Eukaryota</taxon>
        <taxon>Fungi</taxon>
        <taxon>Dikarya</taxon>
        <taxon>Ascomycota</taxon>
        <taxon>Saccharomycotina</taxon>
        <taxon>Pichiomycetes</taxon>
        <taxon>Pichiales</taxon>
        <taxon>Pichiaceae</taxon>
        <taxon>Ogataea</taxon>
    </lineage>
</organism>
<comment type="caution">
    <text evidence="1">The sequence shown here is derived from an EMBL/GenBank/DDBJ whole genome shotgun (WGS) entry which is preliminary data.</text>
</comment>
<reference evidence="1" key="2">
    <citation type="submission" date="2021-01" db="EMBL/GenBank/DDBJ databases">
        <authorList>
            <person name="Schikora-Tamarit M.A."/>
        </authorList>
    </citation>
    <scope>NUCLEOTIDE SEQUENCE</scope>
    <source>
        <strain evidence="1">CBS6075</strain>
    </source>
</reference>
<gene>
    <name evidence="1" type="ORF">OGAPHI_002717</name>
</gene>
<dbReference type="EMBL" id="JAEUBE010000158">
    <property type="protein sequence ID" value="KAH3668962.1"/>
    <property type="molecule type" value="Genomic_DNA"/>
</dbReference>